<dbReference type="Pfam" id="PF00908">
    <property type="entry name" value="dTDP_sugar_isom"/>
    <property type="match status" value="1"/>
</dbReference>
<comment type="caution">
    <text evidence="5">The sequence shown here is derived from an EMBL/GenBank/DDBJ whole genome shotgun (WGS) entry which is preliminary data.</text>
</comment>
<dbReference type="Gene3D" id="2.60.120.10">
    <property type="entry name" value="Jelly Rolls"/>
    <property type="match status" value="1"/>
</dbReference>
<gene>
    <name evidence="5" type="ORF">CLV34_1737</name>
</gene>
<evidence type="ECO:0000256" key="1">
    <source>
        <dbReference type="ARBA" id="ARBA00010154"/>
    </source>
</evidence>
<dbReference type="RefSeq" id="WP_100349938.1">
    <property type="nucleotide sequence ID" value="NZ_PGTZ01000007.1"/>
</dbReference>
<feature type="active site" description="Proton donor" evidence="2">
    <location>
        <position position="132"/>
    </location>
</feature>
<proteinExistence type="inferred from homology"/>
<organism evidence="5 6">
    <name type="scientific">Luteimicrobium subarcticum</name>
    <dbReference type="NCBI Taxonomy" id="620910"/>
    <lineage>
        <taxon>Bacteria</taxon>
        <taxon>Bacillati</taxon>
        <taxon>Actinomycetota</taxon>
        <taxon>Actinomycetes</taxon>
        <taxon>Micrococcales</taxon>
        <taxon>Luteimicrobium</taxon>
    </lineage>
</organism>
<comment type="similarity">
    <text evidence="1 4">Belongs to the dTDP-4-dehydrorhamnose 3,5-epimerase family.</text>
</comment>
<evidence type="ECO:0000256" key="4">
    <source>
        <dbReference type="RuleBase" id="RU364069"/>
    </source>
</evidence>
<dbReference type="EC" id="5.1.3.13" evidence="4"/>
<feature type="active site" description="Proton acceptor" evidence="2">
    <location>
        <position position="62"/>
    </location>
</feature>
<dbReference type="SUPFAM" id="SSF51182">
    <property type="entry name" value="RmlC-like cupins"/>
    <property type="match status" value="1"/>
</dbReference>
<dbReference type="NCBIfam" id="TIGR01221">
    <property type="entry name" value="rmlC"/>
    <property type="match status" value="1"/>
</dbReference>
<dbReference type="Proteomes" id="UP000231586">
    <property type="component" value="Unassembled WGS sequence"/>
</dbReference>
<sequence>MQVRELAVPGALEITPRQFPDARGTFLEWFKEPAFSDAAGHRFDLAQANLSVSAAGVVRGIHFADVPPSQAKYVTCASGAVLDVVVDIRVGSPTFGTWDAVLLDDVDRRAVYVPEGLGHAFMALEDAATVLYLCSAGYAPGREHGIHPLDPALGIDWPTTARDGSPLVPRLSDKDAEAPTLAEARERGILPTLAEVEAFLSGRGTAADAPPGD</sequence>
<dbReference type="AlphaFoldDB" id="A0A2M8WTN2"/>
<dbReference type="GO" id="GO:0005829">
    <property type="term" value="C:cytosol"/>
    <property type="evidence" value="ECO:0007669"/>
    <property type="project" value="TreeGrafter"/>
</dbReference>
<evidence type="ECO:0000313" key="5">
    <source>
        <dbReference type="EMBL" id="PJI94249.1"/>
    </source>
</evidence>
<dbReference type="GO" id="GO:0019305">
    <property type="term" value="P:dTDP-rhamnose biosynthetic process"/>
    <property type="evidence" value="ECO:0007669"/>
    <property type="project" value="UniProtKB-UniRule"/>
</dbReference>
<dbReference type="GO" id="GO:0000271">
    <property type="term" value="P:polysaccharide biosynthetic process"/>
    <property type="evidence" value="ECO:0007669"/>
    <property type="project" value="TreeGrafter"/>
</dbReference>
<dbReference type="OrthoDB" id="9800680at2"/>
<dbReference type="CDD" id="cd00438">
    <property type="entry name" value="cupin_RmlC"/>
    <property type="match status" value="1"/>
</dbReference>
<comment type="subunit">
    <text evidence="4">Homodimer.</text>
</comment>
<keyword evidence="4" id="KW-0413">Isomerase</keyword>
<comment type="catalytic activity">
    <reaction evidence="4">
        <text>dTDP-4-dehydro-6-deoxy-alpha-D-glucose = dTDP-4-dehydro-beta-L-rhamnose</text>
        <dbReference type="Rhea" id="RHEA:16969"/>
        <dbReference type="ChEBI" id="CHEBI:57649"/>
        <dbReference type="ChEBI" id="CHEBI:62830"/>
        <dbReference type="EC" id="5.1.3.13"/>
    </reaction>
</comment>
<accession>A0A2M8WTN2</accession>
<comment type="pathway">
    <text evidence="4">Carbohydrate biosynthesis; dTDP-L-rhamnose biosynthesis.</text>
</comment>
<keyword evidence="6" id="KW-1185">Reference proteome</keyword>
<dbReference type="InterPro" id="IPR000888">
    <property type="entry name" value="RmlC-like"/>
</dbReference>
<dbReference type="GO" id="GO:0008830">
    <property type="term" value="F:dTDP-4-dehydrorhamnose 3,5-epimerase activity"/>
    <property type="evidence" value="ECO:0007669"/>
    <property type="project" value="UniProtKB-UniRule"/>
</dbReference>
<reference evidence="5 6" key="1">
    <citation type="submission" date="2017-11" db="EMBL/GenBank/DDBJ databases">
        <title>Genomic Encyclopedia of Archaeal and Bacterial Type Strains, Phase II (KMG-II): From Individual Species to Whole Genera.</title>
        <authorList>
            <person name="Goeker M."/>
        </authorList>
    </citation>
    <scope>NUCLEOTIDE SEQUENCE [LARGE SCALE GENOMIC DNA]</scope>
    <source>
        <strain evidence="5 6">DSM 22413</strain>
    </source>
</reference>
<evidence type="ECO:0000256" key="3">
    <source>
        <dbReference type="PIRSR" id="PIRSR600888-3"/>
    </source>
</evidence>
<protein>
    <recommendedName>
        <fullName evidence="4">dTDP-4-dehydrorhamnose 3,5-epimerase</fullName>
        <ecNumber evidence="4">5.1.3.13</ecNumber>
    </recommendedName>
    <alternativeName>
        <fullName evidence="4">Thymidine diphospho-4-keto-rhamnose 3,5-epimerase</fullName>
    </alternativeName>
</protein>
<dbReference type="UniPathway" id="UPA00124"/>
<dbReference type="PANTHER" id="PTHR21047">
    <property type="entry name" value="DTDP-6-DEOXY-D-GLUCOSE-3,5 EPIMERASE"/>
    <property type="match status" value="1"/>
</dbReference>
<dbReference type="EMBL" id="PGTZ01000007">
    <property type="protein sequence ID" value="PJI94249.1"/>
    <property type="molecule type" value="Genomic_DNA"/>
</dbReference>
<feature type="site" description="Participates in a stacking interaction with the thymidine ring of dTDP-4-oxo-6-deoxyglucose" evidence="3">
    <location>
        <position position="138"/>
    </location>
</feature>
<comment type="function">
    <text evidence="4">Catalyzes the epimerization of the C3' and C5'positions of dTDP-6-deoxy-D-xylo-4-hexulose, forming dTDP-6-deoxy-L-lyxo-4-hexulose.</text>
</comment>
<dbReference type="InterPro" id="IPR011051">
    <property type="entry name" value="RmlC_Cupin_sf"/>
</dbReference>
<dbReference type="PANTHER" id="PTHR21047:SF2">
    <property type="entry name" value="THYMIDINE DIPHOSPHO-4-KETO-RHAMNOSE 3,5-EPIMERASE"/>
    <property type="match status" value="1"/>
</dbReference>
<dbReference type="InterPro" id="IPR014710">
    <property type="entry name" value="RmlC-like_jellyroll"/>
</dbReference>
<evidence type="ECO:0000313" key="6">
    <source>
        <dbReference type="Proteomes" id="UP000231586"/>
    </source>
</evidence>
<name>A0A2M8WTN2_9MICO</name>
<evidence type="ECO:0000256" key="2">
    <source>
        <dbReference type="PIRSR" id="PIRSR600888-1"/>
    </source>
</evidence>